<evidence type="ECO:0000313" key="6">
    <source>
        <dbReference type="Proteomes" id="UP000322244"/>
    </source>
</evidence>
<organism evidence="5 6">
    <name type="scientific">Antrihabitans cavernicola</name>
    <dbReference type="NCBI Taxonomy" id="2495913"/>
    <lineage>
        <taxon>Bacteria</taxon>
        <taxon>Bacillati</taxon>
        <taxon>Actinomycetota</taxon>
        <taxon>Actinomycetes</taxon>
        <taxon>Mycobacteriales</taxon>
        <taxon>Nocardiaceae</taxon>
        <taxon>Antrihabitans</taxon>
    </lineage>
</organism>
<dbReference type="OrthoDB" id="5912511at2"/>
<dbReference type="Gene3D" id="1.20.245.10">
    <property type="entry name" value="Lipoxygenase-1, Domain 5"/>
    <property type="match status" value="1"/>
</dbReference>
<dbReference type="SUPFAM" id="SSF48484">
    <property type="entry name" value="Lipoxigenase"/>
    <property type="match status" value="1"/>
</dbReference>
<name>A0A5A7SGX8_9NOCA</name>
<feature type="domain" description="Lipoxygenase" evidence="4">
    <location>
        <begin position="123"/>
        <end position="695"/>
    </location>
</feature>
<dbReference type="PRINTS" id="PR00087">
    <property type="entry name" value="LIPOXYGENASE"/>
</dbReference>
<evidence type="ECO:0000313" key="5">
    <source>
        <dbReference type="EMBL" id="KAA0024402.1"/>
    </source>
</evidence>
<dbReference type="Proteomes" id="UP000322244">
    <property type="component" value="Unassembled WGS sequence"/>
</dbReference>
<sequence length="695" mass="76623">MQDKINRRRLLKLSALAPVAGAGLAAFSGSTADAAPAPAGPPPPLLPQVDPAPWGRQAAIVQAQSAYTWTEDVPFLKGVPAANLVPADAFPTIEWLFEGTSGVFTLGLNLLGSLIPQFNAANTSTLSDAQKQLLSIKQRTEGVRTRFKNLGGGVYNQVGERPGAPYVDAPPEDLAQATILQAEMMKLFNEAQIVIGNIRTNVQLLLSSSQGIGDFGTKDGLARFNAIWQTMPIPDVAENLHDDELFAWMRVGGWNTNVIERVRGSLPAKMPLTDAQYREGIQANDSLAQAISDGRLYMCDFIELGKMAPERATFKILTGEGYNSAPIALFAIPPGKSQLEPVAIQCGQNPSSASIFVRPKPDDRDRFWGWQMAKTVVQTADFNHHEMLAHLTRAHLVSEVFAVATHRTLAPNHPLNQLLVPHAEGDLFINFLAATVIMPPNLFADVILAAPLDDIVETVGQARLDWDFYERMPHNDFARRGVDNANMLPQFPYRDDALLIWEQTHKWVDDYVRLYYHNDGDVVADHELASWADEITNIGKMKGFRRITSVDQLVEVLTMVIYTASAYHASVNFPQGHLMTYAPFAAGVTSAPAPTTITGHSEADWIKMLPGVVVALAQFYFLNQLATIYYRPLGDYRTNIFPFNSALTDQRADAPLATFRANLKKAEATINERNKSRYQPYEYLLPSNIPTSTNI</sequence>
<dbReference type="GO" id="GO:0034440">
    <property type="term" value="P:lipid oxidation"/>
    <property type="evidence" value="ECO:0007669"/>
    <property type="project" value="InterPro"/>
</dbReference>
<dbReference type="InterPro" id="IPR006311">
    <property type="entry name" value="TAT_signal"/>
</dbReference>
<dbReference type="InterPro" id="IPR000907">
    <property type="entry name" value="LipOase"/>
</dbReference>
<dbReference type="GO" id="GO:0016702">
    <property type="term" value="F:oxidoreductase activity, acting on single donors with incorporation of molecular oxygen, incorporation of two atoms of oxygen"/>
    <property type="evidence" value="ECO:0007669"/>
    <property type="project" value="InterPro"/>
</dbReference>
<dbReference type="AlphaFoldDB" id="A0A5A7SGX8"/>
<dbReference type="PANTHER" id="PTHR11771">
    <property type="entry name" value="LIPOXYGENASE"/>
    <property type="match status" value="1"/>
</dbReference>
<gene>
    <name evidence="5" type="ORF">FOY51_00050</name>
</gene>
<keyword evidence="6" id="KW-1185">Reference proteome</keyword>
<protein>
    <submittedName>
        <fullName evidence="5">AraC family transcriptional regulator</fullName>
    </submittedName>
</protein>
<keyword evidence="2" id="KW-0560">Oxidoreductase</keyword>
<dbReference type="PROSITE" id="PS51393">
    <property type="entry name" value="LIPOXYGENASE_3"/>
    <property type="match status" value="1"/>
</dbReference>
<evidence type="ECO:0000256" key="3">
    <source>
        <dbReference type="SAM" id="SignalP"/>
    </source>
</evidence>
<dbReference type="GO" id="GO:0046872">
    <property type="term" value="F:metal ion binding"/>
    <property type="evidence" value="ECO:0007669"/>
    <property type="project" value="UniProtKB-KW"/>
</dbReference>
<dbReference type="InterPro" id="IPR013819">
    <property type="entry name" value="LipOase_C"/>
</dbReference>
<dbReference type="EMBL" id="VLNY01000001">
    <property type="protein sequence ID" value="KAA0024402.1"/>
    <property type="molecule type" value="Genomic_DNA"/>
</dbReference>
<feature type="chain" id="PRO_5023018549" evidence="3">
    <location>
        <begin position="35"/>
        <end position="695"/>
    </location>
</feature>
<keyword evidence="1" id="KW-0479">Metal-binding</keyword>
<evidence type="ECO:0000259" key="4">
    <source>
        <dbReference type="PROSITE" id="PS51393"/>
    </source>
</evidence>
<dbReference type="InterPro" id="IPR036226">
    <property type="entry name" value="LipOase_C_sf"/>
</dbReference>
<evidence type="ECO:0000256" key="2">
    <source>
        <dbReference type="ARBA" id="ARBA00023002"/>
    </source>
</evidence>
<reference evidence="5 6" key="1">
    <citation type="submission" date="2019-07" db="EMBL/GenBank/DDBJ databases">
        <title>Rhodococcus cavernicolus sp. nov., isolated from a cave.</title>
        <authorList>
            <person name="Lee S.D."/>
        </authorList>
    </citation>
    <scope>NUCLEOTIDE SEQUENCE [LARGE SCALE GENOMIC DNA]</scope>
    <source>
        <strain evidence="5 6">C1-24</strain>
    </source>
</reference>
<comment type="caution">
    <text evidence="5">The sequence shown here is derived from an EMBL/GenBank/DDBJ whole genome shotgun (WGS) entry which is preliminary data.</text>
</comment>
<evidence type="ECO:0000256" key="1">
    <source>
        <dbReference type="ARBA" id="ARBA00022723"/>
    </source>
</evidence>
<dbReference type="Gene3D" id="3.10.450.60">
    <property type="match status" value="1"/>
</dbReference>
<proteinExistence type="predicted"/>
<dbReference type="RefSeq" id="WP_149428178.1">
    <property type="nucleotide sequence ID" value="NZ_VLNY01000001.1"/>
</dbReference>
<feature type="signal peptide" evidence="3">
    <location>
        <begin position="1"/>
        <end position="34"/>
    </location>
</feature>
<dbReference type="Pfam" id="PF00305">
    <property type="entry name" value="Lipoxygenase"/>
    <property type="match status" value="1"/>
</dbReference>
<keyword evidence="3" id="KW-0732">Signal</keyword>
<accession>A0A5A7SGX8</accession>
<dbReference type="PROSITE" id="PS51318">
    <property type="entry name" value="TAT"/>
    <property type="match status" value="1"/>
</dbReference>